<comment type="caution">
    <text evidence="2">The sequence shown here is derived from an EMBL/GenBank/DDBJ whole genome shotgun (WGS) entry which is preliminary data.</text>
</comment>
<evidence type="ECO:0000259" key="1">
    <source>
        <dbReference type="Pfam" id="PF25888"/>
    </source>
</evidence>
<dbReference type="InterPro" id="IPR058660">
    <property type="entry name" value="WHD_DnaB"/>
</dbReference>
<feature type="domain" description="Replicative helicase loading/DNA remodeling protein DnaB N-terminal winged helix" evidence="1">
    <location>
        <begin position="5"/>
        <end position="234"/>
    </location>
</feature>
<evidence type="ECO:0000313" key="2">
    <source>
        <dbReference type="EMBL" id="EFC05785.1"/>
    </source>
</evidence>
<reference evidence="3" key="1">
    <citation type="submission" date="2009-12" db="EMBL/GenBank/DDBJ databases">
        <title>Sequence of Clostridiales genomosp. BVAB3 str. UPII9-5.</title>
        <authorList>
            <person name="Madupu R."/>
            <person name="Durkin A.S."/>
            <person name="Torralba M."/>
            <person name="Methe B."/>
            <person name="Sutton G.G."/>
            <person name="Strausberg R.L."/>
            <person name="Nelson K.E."/>
        </authorList>
    </citation>
    <scope>NUCLEOTIDE SEQUENCE [LARGE SCALE GENOMIC DNA]</scope>
    <source>
        <strain evidence="3">W1219</strain>
    </source>
</reference>
<dbReference type="eggNOG" id="COG3611">
    <property type="taxonomic scope" value="Bacteria"/>
</dbReference>
<gene>
    <name evidence="2" type="ORF">HMPREF9013_0710</name>
</gene>
<dbReference type="EMBL" id="ADFR01000007">
    <property type="protein sequence ID" value="EFC05785.1"/>
    <property type="molecule type" value="Genomic_DNA"/>
</dbReference>
<dbReference type="Proteomes" id="UP000005017">
    <property type="component" value="Unassembled WGS sequence"/>
</dbReference>
<name>D2MP16_9FIRM</name>
<dbReference type="RefSeq" id="WP_006627117.1">
    <property type="nucleotide sequence ID" value="NZ_ADFR01000007.1"/>
</dbReference>
<dbReference type="STRING" id="679192.HMPREF9013_0710"/>
<organism evidence="2 3">
    <name type="scientific">Bulleidia extructa W1219</name>
    <dbReference type="NCBI Taxonomy" id="679192"/>
    <lineage>
        <taxon>Bacteria</taxon>
        <taxon>Bacillati</taxon>
        <taxon>Bacillota</taxon>
        <taxon>Erysipelotrichia</taxon>
        <taxon>Erysipelotrichales</taxon>
        <taxon>Erysipelotrichaceae</taxon>
        <taxon>Bulleidia</taxon>
    </lineage>
</organism>
<dbReference type="Pfam" id="PF25888">
    <property type="entry name" value="WHD_DnaB"/>
    <property type="match status" value="1"/>
</dbReference>
<protein>
    <recommendedName>
        <fullName evidence="1">Replicative helicase loading/DNA remodeling protein DnaB N-terminal winged helix domain-containing protein</fullName>
    </recommendedName>
</protein>
<sequence>MEIHAQQNFKIKVDFEKSAADDFSLRFLYGPLLESALSLYETLYALNQLNKPLFSFGFLMTFSKVDVYGLDKTFAKLEQYALIRVYESEDGSYLFALNKPYYPTAFLKEKVFMDELKWVLSEEKYQELMVSLPYQDVSLNGYQEVTRVASHRFHLEKDGEPKLEKKLIPANLELFMNRVKPLIFPVQWRTKRILEALSILQSSFQFNYKELDKLVNQATHRHNDEDKIIAQLYYSASLLEAPKKVYENPYEAAPIIFYRSLQRRQPTSIEKDTLVQFVKEMKTSNEVMNTIIEWVIGQIQDLNLKYLLKVGSSVMNRHLDKREDVLAYLNQPKETPTLRRKGKVVLEAKHLNHSKEEEDITFDVETLKKQLERGKF</sequence>
<dbReference type="AlphaFoldDB" id="D2MP16"/>
<proteinExistence type="predicted"/>
<evidence type="ECO:0000313" key="3">
    <source>
        <dbReference type="Proteomes" id="UP000005017"/>
    </source>
</evidence>
<keyword evidence="3" id="KW-1185">Reference proteome</keyword>
<accession>D2MP16</accession>